<dbReference type="Proteomes" id="UP000270581">
    <property type="component" value="Unassembled WGS sequence"/>
</dbReference>
<keyword evidence="4" id="KW-1133">Transmembrane helix</keyword>
<comment type="caution">
    <text evidence="8">The sequence shown here is derived from an EMBL/GenBank/DDBJ whole genome shotgun (WGS) entry which is preliminary data.</text>
</comment>
<sequence>MGERYGKTDGDRLDVSNVRDGDHVAVVSEIVTETHQSTRTAHLKVSATGPEATAAPIDVAVPCDALNVSRSLQQGSRLRLSVRDGKLTDATFALDKTIRAAAAQLPTDRYAVPVTWSGTSAGRTQLTNHVQPLARNHSLLVTGEPGAGKTEFIKLLLPQIETRPDEPVVVFNFKDDYSEWALQETNREVVRLSLDGSTDYWNIFREVEDEDTFAQLGHTLFDEAERTAKNPFFPRTARQLTVAVMTYLHREAKRSKHSADNRELVSFLNRFGNKDVHQLLDSDEHADLRGAISAINPDASKQSVGVYSTLQSIVQEVLTGDFAAADGEFSIREYIENPDNRLLLLDYPIREGDRMGPIYKFFIDRAIQLMIDDPNRGGYFVLDEFARIPQLEMLDTLVATGRAQQTQAILGVQSLSQLAQQYGDATVDSILSGLTQEVHLRSGDQRTVEYVRDRLGTSDQVTYSFADEATVNGKPVTKTVSSTPMTGQLQRLGDGEAIIYATRGWVQAKLPMWNELSEATQHELRKTPHHSLGRTGRDDD</sequence>
<gene>
    <name evidence="8" type="ORF">Nmn1133_06620</name>
</gene>
<proteinExistence type="predicted"/>
<dbReference type="Gene3D" id="3.40.50.300">
    <property type="entry name" value="P-loop containing nucleotide triphosphate hydrolases"/>
    <property type="match status" value="2"/>
</dbReference>
<evidence type="ECO:0000256" key="1">
    <source>
        <dbReference type="ARBA" id="ARBA00004651"/>
    </source>
</evidence>
<dbReference type="GO" id="GO:0005886">
    <property type="term" value="C:plasma membrane"/>
    <property type="evidence" value="ECO:0007669"/>
    <property type="project" value="UniProtKB-SubCell"/>
</dbReference>
<accession>A0AAJ4R8V5</accession>
<evidence type="ECO:0000313" key="9">
    <source>
        <dbReference type="Proteomes" id="UP000270581"/>
    </source>
</evidence>
<organism evidence="8 9">
    <name type="scientific">Halosegnis longus</name>
    <dbReference type="NCBI Taxonomy" id="2216012"/>
    <lineage>
        <taxon>Archaea</taxon>
        <taxon>Methanobacteriati</taxon>
        <taxon>Methanobacteriota</taxon>
        <taxon>Stenosarchaea group</taxon>
        <taxon>Halobacteria</taxon>
        <taxon>Halobacteriales</taxon>
        <taxon>Natronomonadaceae</taxon>
        <taxon>Halosegnis</taxon>
    </lineage>
</organism>
<protein>
    <recommendedName>
        <fullName evidence="7">Type IV secretion system coupling protein TraD DNA-binding domain-containing protein</fullName>
    </recommendedName>
</protein>
<dbReference type="RefSeq" id="WP_123124056.1">
    <property type="nucleotide sequence ID" value="NZ_RJJC01000001.1"/>
</dbReference>
<dbReference type="Pfam" id="PF10412">
    <property type="entry name" value="TrwB_AAD_bind"/>
    <property type="match status" value="1"/>
</dbReference>
<dbReference type="EMBL" id="RJJC01000001">
    <property type="protein sequence ID" value="RNJ26370.1"/>
    <property type="molecule type" value="Genomic_DNA"/>
</dbReference>
<dbReference type="InterPro" id="IPR019476">
    <property type="entry name" value="T4SS_TraD_DNA-bd"/>
</dbReference>
<keyword evidence="2" id="KW-1003">Cell membrane</keyword>
<reference evidence="8 9" key="1">
    <citation type="submission" date="2018-11" db="EMBL/GenBank/DDBJ databases">
        <title>Genome sequences of Natronomonas sp. CBA1133.</title>
        <authorList>
            <person name="Roh S.W."/>
            <person name="Cha I.-T."/>
        </authorList>
    </citation>
    <scope>NUCLEOTIDE SEQUENCE [LARGE SCALE GENOMIC DNA]</scope>
    <source>
        <strain evidence="8 9">CBA1133</strain>
    </source>
</reference>
<dbReference type="CDD" id="cd01127">
    <property type="entry name" value="TrwB_TraG_TraD_VirD4"/>
    <property type="match status" value="1"/>
</dbReference>
<feature type="domain" description="Type IV secretion system coupling protein TraD DNA-binding" evidence="7">
    <location>
        <begin position="137"/>
        <end position="502"/>
    </location>
</feature>
<dbReference type="InterPro" id="IPR027417">
    <property type="entry name" value="P-loop_NTPase"/>
</dbReference>
<evidence type="ECO:0000259" key="7">
    <source>
        <dbReference type="Pfam" id="PF10412"/>
    </source>
</evidence>
<name>A0AAJ4R8V5_9EURY</name>
<dbReference type="SUPFAM" id="SSF52540">
    <property type="entry name" value="P-loop containing nucleoside triphosphate hydrolases"/>
    <property type="match status" value="1"/>
</dbReference>
<feature type="region of interest" description="Disordered" evidence="6">
    <location>
        <begin position="521"/>
        <end position="540"/>
    </location>
</feature>
<evidence type="ECO:0000256" key="4">
    <source>
        <dbReference type="ARBA" id="ARBA00022989"/>
    </source>
</evidence>
<keyword evidence="3" id="KW-0812">Transmembrane</keyword>
<dbReference type="InterPro" id="IPR051539">
    <property type="entry name" value="T4SS-coupling_protein"/>
</dbReference>
<keyword evidence="5" id="KW-0472">Membrane</keyword>
<evidence type="ECO:0000256" key="3">
    <source>
        <dbReference type="ARBA" id="ARBA00022692"/>
    </source>
</evidence>
<dbReference type="PANTHER" id="PTHR37937:SF1">
    <property type="entry name" value="CONJUGATIVE TRANSFER: DNA TRANSPORT"/>
    <property type="match status" value="1"/>
</dbReference>
<evidence type="ECO:0000256" key="5">
    <source>
        <dbReference type="ARBA" id="ARBA00023136"/>
    </source>
</evidence>
<comment type="subcellular location">
    <subcellularLocation>
        <location evidence="1">Cell membrane</location>
        <topology evidence="1">Multi-pass membrane protein</topology>
    </subcellularLocation>
</comment>
<evidence type="ECO:0000256" key="2">
    <source>
        <dbReference type="ARBA" id="ARBA00022475"/>
    </source>
</evidence>
<evidence type="ECO:0000313" key="8">
    <source>
        <dbReference type="EMBL" id="RNJ26370.1"/>
    </source>
</evidence>
<dbReference type="PANTHER" id="PTHR37937">
    <property type="entry name" value="CONJUGATIVE TRANSFER: DNA TRANSPORT"/>
    <property type="match status" value="1"/>
</dbReference>
<evidence type="ECO:0000256" key="6">
    <source>
        <dbReference type="SAM" id="MobiDB-lite"/>
    </source>
</evidence>
<dbReference type="AlphaFoldDB" id="A0AAJ4R8V5"/>
<keyword evidence="9" id="KW-1185">Reference proteome</keyword>